<feature type="non-terminal residue" evidence="2">
    <location>
        <position position="1"/>
    </location>
</feature>
<proteinExistence type="predicted"/>
<feature type="region of interest" description="Disordered" evidence="1">
    <location>
        <begin position="1"/>
        <end position="31"/>
    </location>
</feature>
<dbReference type="EMBL" id="LAZR01036162">
    <property type="protein sequence ID" value="KKL25585.1"/>
    <property type="molecule type" value="Genomic_DNA"/>
</dbReference>
<protein>
    <submittedName>
        <fullName evidence="2">Uncharacterized protein</fullName>
    </submittedName>
</protein>
<evidence type="ECO:0000313" key="2">
    <source>
        <dbReference type="EMBL" id="KKL25585.1"/>
    </source>
</evidence>
<evidence type="ECO:0000256" key="1">
    <source>
        <dbReference type="SAM" id="MobiDB-lite"/>
    </source>
</evidence>
<organism evidence="2">
    <name type="scientific">marine sediment metagenome</name>
    <dbReference type="NCBI Taxonomy" id="412755"/>
    <lineage>
        <taxon>unclassified sequences</taxon>
        <taxon>metagenomes</taxon>
        <taxon>ecological metagenomes</taxon>
    </lineage>
</organism>
<name>A0A0F9BUH8_9ZZZZ</name>
<gene>
    <name evidence="2" type="ORF">LCGC14_2403850</name>
</gene>
<dbReference type="AlphaFoldDB" id="A0A0F9BUH8"/>
<sequence length="31" mass="3363">EDISGGRRVNKFNVEELGPTADYNAAPAQEN</sequence>
<comment type="caution">
    <text evidence="2">The sequence shown here is derived from an EMBL/GenBank/DDBJ whole genome shotgun (WGS) entry which is preliminary data.</text>
</comment>
<accession>A0A0F9BUH8</accession>
<reference evidence="2" key="1">
    <citation type="journal article" date="2015" name="Nature">
        <title>Complex archaea that bridge the gap between prokaryotes and eukaryotes.</title>
        <authorList>
            <person name="Spang A."/>
            <person name="Saw J.H."/>
            <person name="Jorgensen S.L."/>
            <person name="Zaremba-Niedzwiedzka K."/>
            <person name="Martijn J."/>
            <person name="Lind A.E."/>
            <person name="van Eijk R."/>
            <person name="Schleper C."/>
            <person name="Guy L."/>
            <person name="Ettema T.J."/>
        </authorList>
    </citation>
    <scope>NUCLEOTIDE SEQUENCE</scope>
</reference>